<dbReference type="NCBIfam" id="TIGR00006">
    <property type="entry name" value="16S rRNA (cytosine(1402)-N(4))-methyltransferase RsmH"/>
    <property type="match status" value="1"/>
</dbReference>
<dbReference type="InterPro" id="IPR023397">
    <property type="entry name" value="SAM-dep_MeTrfase_MraW_recog"/>
</dbReference>
<evidence type="ECO:0000256" key="5">
    <source>
        <dbReference type="SAM" id="MobiDB-lite"/>
    </source>
</evidence>
<evidence type="ECO:0000256" key="1">
    <source>
        <dbReference type="ARBA" id="ARBA00010396"/>
    </source>
</evidence>
<feature type="compositionally biased region" description="Acidic residues" evidence="5">
    <location>
        <begin position="391"/>
        <end position="410"/>
    </location>
</feature>
<feature type="compositionally biased region" description="Basic residues" evidence="5">
    <location>
        <begin position="48"/>
        <end position="58"/>
    </location>
</feature>
<comment type="similarity">
    <text evidence="1">Belongs to the methyltransferase superfamily. RsmH family.</text>
</comment>
<evidence type="ECO:0000256" key="2">
    <source>
        <dbReference type="ARBA" id="ARBA00022603"/>
    </source>
</evidence>
<dbReference type="PANTHER" id="PTHR11265">
    <property type="entry name" value="S-ADENOSYL-METHYLTRANSFERASE MRAW"/>
    <property type="match status" value="1"/>
</dbReference>
<dbReference type="Gene3D" id="1.10.150.170">
    <property type="entry name" value="Putative methyltransferase TM0872, insert domain"/>
    <property type="match status" value="1"/>
</dbReference>
<dbReference type="OrthoDB" id="439808at2759"/>
<evidence type="ECO:0000256" key="4">
    <source>
        <dbReference type="ARBA" id="ARBA00022691"/>
    </source>
</evidence>
<dbReference type="Gene3D" id="3.40.50.150">
    <property type="entry name" value="Vaccinia Virus protein VP39"/>
    <property type="match status" value="1"/>
</dbReference>
<proteinExistence type="inferred from homology"/>
<reference evidence="7" key="1">
    <citation type="journal article" date="2019" name="Nat. Commun.">
        <title>The genome of broomcorn millet.</title>
        <authorList>
            <person name="Zou C."/>
            <person name="Miki D."/>
            <person name="Li D."/>
            <person name="Tang Q."/>
            <person name="Xiao L."/>
            <person name="Rajput S."/>
            <person name="Deng P."/>
            <person name="Jia W."/>
            <person name="Huang R."/>
            <person name="Zhang M."/>
            <person name="Sun Y."/>
            <person name="Hu J."/>
            <person name="Fu X."/>
            <person name="Schnable P.S."/>
            <person name="Li F."/>
            <person name="Zhang H."/>
            <person name="Feng B."/>
            <person name="Zhu X."/>
            <person name="Liu R."/>
            <person name="Schnable J.C."/>
            <person name="Zhu J.-K."/>
            <person name="Zhang H."/>
        </authorList>
    </citation>
    <scope>NUCLEOTIDE SEQUENCE [LARGE SCALE GENOMIC DNA]</scope>
</reference>
<dbReference type="FunFam" id="1.10.150.170:FF:000004">
    <property type="entry name" value="Ribosomal RNA small subunit methyltransferase H"/>
    <property type="match status" value="1"/>
</dbReference>
<keyword evidence="2 6" id="KW-0489">Methyltransferase</keyword>
<name>A0A3L6RVZ8_PANMI</name>
<keyword evidence="3" id="KW-0808">Transferase</keyword>
<protein>
    <submittedName>
        <fullName evidence="6">Ribosomal RNA small subunit methyltransferase H</fullName>
    </submittedName>
</protein>
<feature type="region of interest" description="Disordered" evidence="5">
    <location>
        <begin position="45"/>
        <end position="77"/>
    </location>
</feature>
<dbReference type="PANTHER" id="PTHR11265:SF0">
    <property type="entry name" value="12S RRNA N4-METHYLCYTIDINE METHYLTRANSFERASE"/>
    <property type="match status" value="1"/>
</dbReference>
<dbReference type="STRING" id="4540.A0A3L6RVZ8"/>
<dbReference type="EMBL" id="PQIB02000007">
    <property type="protein sequence ID" value="RLN09273.1"/>
    <property type="molecule type" value="Genomic_DNA"/>
</dbReference>
<dbReference type="SUPFAM" id="SSF53335">
    <property type="entry name" value="S-adenosyl-L-methionine-dependent methyltransferases"/>
    <property type="match status" value="1"/>
</dbReference>
<evidence type="ECO:0000313" key="7">
    <source>
        <dbReference type="Proteomes" id="UP000275267"/>
    </source>
</evidence>
<feature type="region of interest" description="Disordered" evidence="5">
    <location>
        <begin position="389"/>
        <end position="410"/>
    </location>
</feature>
<dbReference type="InterPro" id="IPR002903">
    <property type="entry name" value="RsmH"/>
</dbReference>
<dbReference type="Proteomes" id="UP000275267">
    <property type="component" value="Unassembled WGS sequence"/>
</dbReference>
<accession>A0A3L6RVZ8</accession>
<dbReference type="AlphaFoldDB" id="A0A3L6RVZ8"/>
<dbReference type="GO" id="GO:0070475">
    <property type="term" value="P:rRNA base methylation"/>
    <property type="evidence" value="ECO:0007669"/>
    <property type="project" value="TreeGrafter"/>
</dbReference>
<dbReference type="HAMAP" id="MF_01007">
    <property type="entry name" value="16SrRNA_methyltr_H"/>
    <property type="match status" value="1"/>
</dbReference>
<gene>
    <name evidence="6" type="ORF">C2845_PM11G14070</name>
</gene>
<dbReference type="Pfam" id="PF01795">
    <property type="entry name" value="Methyltransf_5"/>
    <property type="match status" value="1"/>
</dbReference>
<evidence type="ECO:0000256" key="3">
    <source>
        <dbReference type="ARBA" id="ARBA00022679"/>
    </source>
</evidence>
<keyword evidence="7" id="KW-1185">Reference proteome</keyword>
<keyword evidence="4" id="KW-0949">S-adenosyl-L-methionine</keyword>
<organism evidence="6 7">
    <name type="scientific">Panicum miliaceum</name>
    <name type="common">Proso millet</name>
    <name type="synonym">Broomcorn millet</name>
    <dbReference type="NCBI Taxonomy" id="4540"/>
    <lineage>
        <taxon>Eukaryota</taxon>
        <taxon>Viridiplantae</taxon>
        <taxon>Streptophyta</taxon>
        <taxon>Embryophyta</taxon>
        <taxon>Tracheophyta</taxon>
        <taxon>Spermatophyta</taxon>
        <taxon>Magnoliopsida</taxon>
        <taxon>Liliopsida</taxon>
        <taxon>Poales</taxon>
        <taxon>Poaceae</taxon>
        <taxon>PACMAD clade</taxon>
        <taxon>Panicoideae</taxon>
        <taxon>Panicodae</taxon>
        <taxon>Paniceae</taxon>
        <taxon>Panicinae</taxon>
        <taxon>Panicum</taxon>
        <taxon>Panicum sect. Panicum</taxon>
    </lineage>
</organism>
<evidence type="ECO:0000313" key="6">
    <source>
        <dbReference type="EMBL" id="RLN09273.1"/>
    </source>
</evidence>
<comment type="caution">
    <text evidence="6">The sequence shown here is derived from an EMBL/GenBank/DDBJ whole genome shotgun (WGS) entry which is preliminary data.</text>
</comment>
<dbReference type="SUPFAM" id="SSF81799">
    <property type="entry name" value="Putative methyltransferase TM0872, insert domain"/>
    <property type="match status" value="1"/>
</dbReference>
<dbReference type="GO" id="GO:0071424">
    <property type="term" value="F:rRNA (cytosine-N4-)-methyltransferase activity"/>
    <property type="evidence" value="ECO:0007669"/>
    <property type="project" value="TreeGrafter"/>
</dbReference>
<feature type="compositionally biased region" description="Basic and acidic residues" evidence="5">
    <location>
        <begin position="62"/>
        <end position="75"/>
    </location>
</feature>
<dbReference type="InterPro" id="IPR029063">
    <property type="entry name" value="SAM-dependent_MTases_sf"/>
</dbReference>
<sequence>MAAARRLFSFHLALHPHEPARPLATAATAVAVPHRRGKHDAVACKATGKTKPKSKAKAGSKGGERLRRRPLEEHLKRRTRSAAAFDADLYGRHGHAHHVPVLLGEVLAAFRRPRPLCSFVDCTLGAAGHSLAVRIHPFSCSIAFAAGTLMMEAHPEMELYVGMDIDPTALEIGRGHIEAFLAGRESNGGELRAYTHVKNFKYIKQVLGSVDESLAVGSSGVDGILIDLGMSSMQVNRSNRGFSVLQDGPLDMRMDPKATLRAEDILNSWPELEVGRILRDYGEESNWQFLQKQIVKAREMGGLHSTGDLVKLIQRKCTISKGRQGWIKTATRVFQSLRIAVNDELRVLEDSLHSSFDGLATGGRLAVISFHSLEDRIVKKTFLELIHGGEADDEEDDDDDLTLPDINDEDEPWFNQRVQGRNGIVLTKRPITPSQEEEKLNQRCRSAKLRVIQKA</sequence>